<dbReference type="PANTHER" id="PTHR35526">
    <property type="entry name" value="ANTI-SIGMA-F FACTOR RSBW-RELATED"/>
    <property type="match status" value="1"/>
</dbReference>
<evidence type="ECO:0000313" key="4">
    <source>
        <dbReference type="Proteomes" id="UP001501303"/>
    </source>
</evidence>
<dbReference type="Proteomes" id="UP001501303">
    <property type="component" value="Unassembled WGS sequence"/>
</dbReference>
<dbReference type="InterPro" id="IPR050267">
    <property type="entry name" value="Anti-sigma-factor_SerPK"/>
</dbReference>
<dbReference type="Gene3D" id="3.30.565.10">
    <property type="entry name" value="Histidine kinase-like ATPase, C-terminal domain"/>
    <property type="match status" value="1"/>
</dbReference>
<proteinExistence type="predicted"/>
<organism evidence="3 4">
    <name type="scientific">Streptomyces sodiiphilus</name>
    <dbReference type="NCBI Taxonomy" id="226217"/>
    <lineage>
        <taxon>Bacteria</taxon>
        <taxon>Bacillati</taxon>
        <taxon>Actinomycetota</taxon>
        <taxon>Actinomycetes</taxon>
        <taxon>Kitasatosporales</taxon>
        <taxon>Streptomycetaceae</taxon>
        <taxon>Streptomyces</taxon>
    </lineage>
</organism>
<gene>
    <name evidence="3" type="ORF">GCM10009716_46080</name>
</gene>
<keyword evidence="4" id="KW-1185">Reference proteome</keyword>
<dbReference type="SUPFAM" id="SSF55874">
    <property type="entry name" value="ATPase domain of HSP90 chaperone/DNA topoisomerase II/histidine kinase"/>
    <property type="match status" value="1"/>
</dbReference>
<dbReference type="InterPro" id="IPR003594">
    <property type="entry name" value="HATPase_dom"/>
</dbReference>
<comment type="caution">
    <text evidence="3">The sequence shown here is derived from an EMBL/GenBank/DDBJ whole genome shotgun (WGS) entry which is preliminary data.</text>
</comment>
<keyword evidence="1" id="KW-0808">Transferase</keyword>
<keyword evidence="1" id="KW-0723">Serine/threonine-protein kinase</keyword>
<dbReference type="Pfam" id="PF13581">
    <property type="entry name" value="HATPase_c_2"/>
    <property type="match status" value="1"/>
</dbReference>
<evidence type="ECO:0000313" key="3">
    <source>
        <dbReference type="EMBL" id="GAA1933633.1"/>
    </source>
</evidence>
<feature type="domain" description="Histidine kinase/HSP90-like ATPase" evidence="2">
    <location>
        <begin position="13"/>
        <end position="125"/>
    </location>
</feature>
<sequence length="150" mass="16876">MHSEPLSRRWSLTARKEDLARFRRMAARVLREWGAPQHTAEVVLHGVTELLANVARHVEDPRCVLEITRCPEAVRVSVHDRSPRLPEITLPDWTAEAGRGLWLLREMADELGYAATDGGKHIWIRVAAEPLAARPPEQTGRAPAGQLSER</sequence>
<name>A0ABN2PUS0_9ACTN</name>
<accession>A0ABN2PUS0</accession>
<dbReference type="RefSeq" id="WP_344266146.1">
    <property type="nucleotide sequence ID" value="NZ_BAAAMJ010000072.1"/>
</dbReference>
<evidence type="ECO:0000256" key="1">
    <source>
        <dbReference type="ARBA" id="ARBA00022527"/>
    </source>
</evidence>
<reference evidence="3 4" key="1">
    <citation type="journal article" date="2019" name="Int. J. Syst. Evol. Microbiol.">
        <title>The Global Catalogue of Microorganisms (GCM) 10K type strain sequencing project: providing services to taxonomists for standard genome sequencing and annotation.</title>
        <authorList>
            <consortium name="The Broad Institute Genomics Platform"/>
            <consortium name="The Broad Institute Genome Sequencing Center for Infectious Disease"/>
            <person name="Wu L."/>
            <person name="Ma J."/>
        </authorList>
    </citation>
    <scope>NUCLEOTIDE SEQUENCE [LARGE SCALE GENOMIC DNA]</scope>
    <source>
        <strain evidence="3 4">JCM 13581</strain>
    </source>
</reference>
<dbReference type="CDD" id="cd16936">
    <property type="entry name" value="HATPase_RsbW-like"/>
    <property type="match status" value="1"/>
</dbReference>
<dbReference type="InterPro" id="IPR036890">
    <property type="entry name" value="HATPase_C_sf"/>
</dbReference>
<keyword evidence="1" id="KW-0418">Kinase</keyword>
<evidence type="ECO:0000259" key="2">
    <source>
        <dbReference type="Pfam" id="PF13581"/>
    </source>
</evidence>
<protein>
    <recommendedName>
        <fullName evidence="2">Histidine kinase/HSP90-like ATPase domain-containing protein</fullName>
    </recommendedName>
</protein>
<dbReference type="EMBL" id="BAAAMJ010000072">
    <property type="protein sequence ID" value="GAA1933633.1"/>
    <property type="molecule type" value="Genomic_DNA"/>
</dbReference>
<dbReference type="PANTHER" id="PTHR35526:SF3">
    <property type="entry name" value="ANTI-SIGMA-F FACTOR RSBW"/>
    <property type="match status" value="1"/>
</dbReference>